<reference evidence="2" key="1">
    <citation type="submission" date="2023-10" db="EMBL/GenBank/DDBJ databases">
        <authorList>
            <person name="Chen Y."/>
            <person name="Shah S."/>
            <person name="Dougan E. K."/>
            <person name="Thang M."/>
            <person name="Chan C."/>
        </authorList>
    </citation>
    <scope>NUCLEOTIDE SEQUENCE [LARGE SCALE GENOMIC DNA]</scope>
</reference>
<accession>A0ABN9VNZ6</accession>
<evidence type="ECO:0000313" key="2">
    <source>
        <dbReference type="EMBL" id="CAK0874708.1"/>
    </source>
</evidence>
<dbReference type="Proteomes" id="UP001189429">
    <property type="component" value="Unassembled WGS sequence"/>
</dbReference>
<evidence type="ECO:0000256" key="1">
    <source>
        <dbReference type="SAM" id="MobiDB-lite"/>
    </source>
</evidence>
<name>A0ABN9VNZ6_9DINO</name>
<proteinExistence type="predicted"/>
<feature type="region of interest" description="Disordered" evidence="1">
    <location>
        <begin position="68"/>
        <end position="101"/>
    </location>
</feature>
<feature type="non-terminal residue" evidence="2">
    <location>
        <position position="1"/>
    </location>
</feature>
<protein>
    <recommendedName>
        <fullName evidence="4">Subtilisin</fullName>
    </recommendedName>
</protein>
<evidence type="ECO:0000313" key="3">
    <source>
        <dbReference type="Proteomes" id="UP001189429"/>
    </source>
</evidence>
<dbReference type="EMBL" id="CAUYUJ010017424">
    <property type="protein sequence ID" value="CAK0874708.1"/>
    <property type="molecule type" value="Genomic_DNA"/>
</dbReference>
<comment type="caution">
    <text evidence="2">The sequence shown here is derived from an EMBL/GenBank/DDBJ whole genome shotgun (WGS) entry which is preliminary data.</text>
</comment>
<sequence>ASWRWDQYVGWGSVTSYDDPPEYPCNVNGFVASLAPGMGYYYDPAAGTGGLCRSIHADNVEHLRQEYGSELWTGGPNERRSDRSTGTTYLPAAQEGAPTPAPSAWVSLGTGICSGHDQDWTSADALGPHWDLHPGLGWRMCDGRSDTQCQQVCDATAGCSMISNGDCCFLFKDDACNADVSHSNYQSYLKEQSVEPATTTTTTEDLTDAPLFVCDFVCAEGYLTCVWRLCFWRVFSCVASTPAGYLTCGRRAPHT</sequence>
<keyword evidence="3" id="KW-1185">Reference proteome</keyword>
<organism evidence="2 3">
    <name type="scientific">Prorocentrum cordatum</name>
    <dbReference type="NCBI Taxonomy" id="2364126"/>
    <lineage>
        <taxon>Eukaryota</taxon>
        <taxon>Sar</taxon>
        <taxon>Alveolata</taxon>
        <taxon>Dinophyceae</taxon>
        <taxon>Prorocentrales</taxon>
        <taxon>Prorocentraceae</taxon>
        <taxon>Prorocentrum</taxon>
    </lineage>
</organism>
<evidence type="ECO:0008006" key="4">
    <source>
        <dbReference type="Google" id="ProtNLM"/>
    </source>
</evidence>
<gene>
    <name evidence="2" type="ORF">PCOR1329_LOCUS59533</name>
</gene>